<keyword evidence="3" id="KW-0813">Transport</keyword>
<dbReference type="PANTHER" id="PTHR21716">
    <property type="entry name" value="TRANSMEMBRANE PROTEIN"/>
    <property type="match status" value="1"/>
</dbReference>
<evidence type="ECO:0000256" key="7">
    <source>
        <dbReference type="ARBA" id="ARBA00023136"/>
    </source>
</evidence>
<feature type="transmembrane region" description="Helical" evidence="8">
    <location>
        <begin position="257"/>
        <end position="277"/>
    </location>
</feature>
<evidence type="ECO:0000256" key="3">
    <source>
        <dbReference type="ARBA" id="ARBA00022448"/>
    </source>
</evidence>
<comment type="similarity">
    <text evidence="2">Belongs to the autoinducer-2 exporter (AI-2E) (TC 2.A.86) family.</text>
</comment>
<name>A0A1A8XRR7_9PROT</name>
<gene>
    <name evidence="9" type="ORF">ACCAA_350059</name>
</gene>
<keyword evidence="10" id="KW-1185">Reference proteome</keyword>
<accession>A0A1A8XRR7</accession>
<evidence type="ECO:0000256" key="1">
    <source>
        <dbReference type="ARBA" id="ARBA00004651"/>
    </source>
</evidence>
<keyword evidence="5 8" id="KW-0812">Transmembrane</keyword>
<proteinExistence type="inferred from homology"/>
<dbReference type="PANTHER" id="PTHR21716:SF67">
    <property type="entry name" value="TRANSPORT PROTEIN YDIK-RELATED"/>
    <property type="match status" value="1"/>
</dbReference>
<organism evidence="9 10">
    <name type="scientific">Candidatus Accumulibacter aalborgensis</name>
    <dbReference type="NCBI Taxonomy" id="1860102"/>
    <lineage>
        <taxon>Bacteria</taxon>
        <taxon>Pseudomonadati</taxon>
        <taxon>Pseudomonadota</taxon>
        <taxon>Betaproteobacteria</taxon>
        <taxon>Candidatus Accumulibacter</taxon>
    </lineage>
</organism>
<keyword evidence="4" id="KW-1003">Cell membrane</keyword>
<protein>
    <recommendedName>
        <fullName evidence="11">Permease</fullName>
    </recommendedName>
</protein>
<keyword evidence="7 8" id="KW-0472">Membrane</keyword>
<comment type="subcellular location">
    <subcellularLocation>
        <location evidence="1">Cell membrane</location>
        <topology evidence="1">Multi-pass membrane protein</topology>
    </subcellularLocation>
</comment>
<dbReference type="Pfam" id="PF01594">
    <property type="entry name" value="AI-2E_transport"/>
    <property type="match status" value="1"/>
</dbReference>
<sequence>MDDDTSMNMTPPELTRPTLAVLFLCALIAASTWILSPFLPALIWATTVVIATWPVMLRVQQRLGNRRAPAVLIMTLLVLLVLVVPLSLAIATLVDNADRIADAARYVAAFEVPSPPAWVSDLPLLGNRVEHAWAHLASIGTAELAAKAAPYAGNLTKWFVREVGSFGLVFVQFLLTVALSAILYSAGEKAAVAVRRFGYRLAGERGDNAVVLASQAVRAVALGVGITALAQSILGGIGLAIAGVPFVPVLTALMLMFCIAQLGPGLVLVPAVIWLYWSDSTGWGTFLLVWTVIVGTMDNFLRPLLIRKGADLPLLLILAGVIGGLLAFGLVGIFVGPVVLAVAYTLLQAWIDDVPAYPAATPAVVSRSPNATIRGAAPAAQTASHLPSD</sequence>
<dbReference type="InterPro" id="IPR002549">
    <property type="entry name" value="AI-2E-like"/>
</dbReference>
<evidence type="ECO:0000256" key="6">
    <source>
        <dbReference type="ARBA" id="ARBA00022989"/>
    </source>
</evidence>
<evidence type="ECO:0000313" key="10">
    <source>
        <dbReference type="Proteomes" id="UP000199169"/>
    </source>
</evidence>
<dbReference type="STRING" id="1860102.ACCAA_350059"/>
<feature type="transmembrane region" description="Helical" evidence="8">
    <location>
        <begin position="166"/>
        <end position="187"/>
    </location>
</feature>
<dbReference type="GO" id="GO:0005886">
    <property type="term" value="C:plasma membrane"/>
    <property type="evidence" value="ECO:0007669"/>
    <property type="project" value="UniProtKB-SubCell"/>
</dbReference>
<feature type="transmembrane region" description="Helical" evidence="8">
    <location>
        <begin position="41"/>
        <end position="59"/>
    </location>
</feature>
<dbReference type="NCBIfam" id="NF008216">
    <property type="entry name" value="PRK10983.1"/>
    <property type="match status" value="1"/>
</dbReference>
<reference evidence="10" key="1">
    <citation type="submission" date="2016-06" db="EMBL/GenBank/DDBJ databases">
        <authorList>
            <person name="McIlroy S.J."/>
            <person name="Karst S.M."/>
            <person name="Albertsen M."/>
        </authorList>
    </citation>
    <scope>NUCLEOTIDE SEQUENCE [LARGE SCALE GENOMIC DNA]</scope>
</reference>
<evidence type="ECO:0008006" key="11">
    <source>
        <dbReference type="Google" id="ProtNLM"/>
    </source>
</evidence>
<dbReference type="Proteomes" id="UP000199169">
    <property type="component" value="Unassembled WGS sequence"/>
</dbReference>
<evidence type="ECO:0000313" key="9">
    <source>
        <dbReference type="EMBL" id="SBT06653.1"/>
    </source>
</evidence>
<evidence type="ECO:0000256" key="4">
    <source>
        <dbReference type="ARBA" id="ARBA00022475"/>
    </source>
</evidence>
<dbReference type="AlphaFoldDB" id="A0A1A8XRR7"/>
<feature type="transmembrane region" description="Helical" evidence="8">
    <location>
        <begin position="71"/>
        <end position="94"/>
    </location>
</feature>
<feature type="transmembrane region" description="Helical" evidence="8">
    <location>
        <begin position="17"/>
        <end position="35"/>
    </location>
</feature>
<feature type="transmembrane region" description="Helical" evidence="8">
    <location>
        <begin position="283"/>
        <end position="301"/>
    </location>
</feature>
<evidence type="ECO:0000256" key="8">
    <source>
        <dbReference type="SAM" id="Phobius"/>
    </source>
</evidence>
<feature type="transmembrane region" description="Helical" evidence="8">
    <location>
        <begin position="232"/>
        <end position="250"/>
    </location>
</feature>
<evidence type="ECO:0000256" key="2">
    <source>
        <dbReference type="ARBA" id="ARBA00009773"/>
    </source>
</evidence>
<keyword evidence="6 8" id="KW-1133">Transmembrane helix</keyword>
<evidence type="ECO:0000256" key="5">
    <source>
        <dbReference type="ARBA" id="ARBA00022692"/>
    </source>
</evidence>
<dbReference type="EMBL" id="FLQX01000111">
    <property type="protein sequence ID" value="SBT06653.1"/>
    <property type="molecule type" value="Genomic_DNA"/>
</dbReference>
<feature type="transmembrane region" description="Helical" evidence="8">
    <location>
        <begin position="313"/>
        <end position="346"/>
    </location>
</feature>